<dbReference type="InterPro" id="IPR013653">
    <property type="entry name" value="GCN5-like_dom"/>
</dbReference>
<dbReference type="Proteomes" id="UP000597444">
    <property type="component" value="Unassembled WGS sequence"/>
</dbReference>
<evidence type="ECO:0000313" key="2">
    <source>
        <dbReference type="EMBL" id="GHO90210.1"/>
    </source>
</evidence>
<sequence length="272" mass="30708">MKGMLVVSSLLDFSGTEKPRQIQENLIAYMRLFAGLVGTVLSDAESFWFVSNTSAPGNMILRTRFDAFRTEEQIDTLLEQIAQFSDHIDWFVFPDDQPADLGKQLETRGMPSGPGGNWLWADLTTLSTDSPSPEHFRVEQVLNDQMMVQWVHVSEAGFGSELALFYDAYARHGYGPDAFSLHYIGYLDDTPVTSGTLLDAGGCATIYDVSTPPAFRHQGFGRAITHALMQEIRHRGYADTWMWSSNMAKRVYQTLGYIEVDFGLREHSWQKQ</sequence>
<dbReference type="SUPFAM" id="SSF55729">
    <property type="entry name" value="Acyl-CoA N-acyltransferases (Nat)"/>
    <property type="match status" value="1"/>
</dbReference>
<dbReference type="GO" id="GO:0016747">
    <property type="term" value="F:acyltransferase activity, transferring groups other than amino-acyl groups"/>
    <property type="evidence" value="ECO:0007669"/>
    <property type="project" value="InterPro"/>
</dbReference>
<dbReference type="Gene3D" id="3.40.630.30">
    <property type="match status" value="1"/>
</dbReference>
<dbReference type="PROSITE" id="PS51186">
    <property type="entry name" value="GNAT"/>
    <property type="match status" value="1"/>
</dbReference>
<evidence type="ECO:0000313" key="3">
    <source>
        <dbReference type="Proteomes" id="UP000597444"/>
    </source>
</evidence>
<dbReference type="AlphaFoldDB" id="A0A8J3IGA9"/>
<dbReference type="Pfam" id="PF08445">
    <property type="entry name" value="FR47"/>
    <property type="match status" value="1"/>
</dbReference>
<dbReference type="InterPro" id="IPR016181">
    <property type="entry name" value="Acyl_CoA_acyltransferase"/>
</dbReference>
<keyword evidence="3" id="KW-1185">Reference proteome</keyword>
<organism evidence="2 3">
    <name type="scientific">Reticulibacter mediterranei</name>
    <dbReference type="NCBI Taxonomy" id="2778369"/>
    <lineage>
        <taxon>Bacteria</taxon>
        <taxon>Bacillati</taxon>
        <taxon>Chloroflexota</taxon>
        <taxon>Ktedonobacteria</taxon>
        <taxon>Ktedonobacterales</taxon>
        <taxon>Reticulibacteraceae</taxon>
        <taxon>Reticulibacter</taxon>
    </lineage>
</organism>
<evidence type="ECO:0000259" key="1">
    <source>
        <dbReference type="PROSITE" id="PS51186"/>
    </source>
</evidence>
<dbReference type="EMBL" id="BNJK01000001">
    <property type="protein sequence ID" value="GHO90210.1"/>
    <property type="molecule type" value="Genomic_DNA"/>
</dbReference>
<feature type="domain" description="N-acetyltransferase" evidence="1">
    <location>
        <begin position="134"/>
        <end position="272"/>
    </location>
</feature>
<name>A0A8J3IGA9_9CHLR</name>
<protein>
    <recommendedName>
        <fullName evidence="1">N-acetyltransferase domain-containing protein</fullName>
    </recommendedName>
</protein>
<proteinExistence type="predicted"/>
<comment type="caution">
    <text evidence="2">The sequence shown here is derived from an EMBL/GenBank/DDBJ whole genome shotgun (WGS) entry which is preliminary data.</text>
</comment>
<dbReference type="InterPro" id="IPR000182">
    <property type="entry name" value="GNAT_dom"/>
</dbReference>
<gene>
    <name evidence="2" type="ORF">KSF_002580</name>
</gene>
<dbReference type="CDD" id="cd04301">
    <property type="entry name" value="NAT_SF"/>
    <property type="match status" value="1"/>
</dbReference>
<reference evidence="2" key="1">
    <citation type="submission" date="2020-10" db="EMBL/GenBank/DDBJ databases">
        <title>Taxonomic study of unclassified bacteria belonging to the class Ktedonobacteria.</title>
        <authorList>
            <person name="Yabe S."/>
            <person name="Wang C.M."/>
            <person name="Zheng Y."/>
            <person name="Sakai Y."/>
            <person name="Cavaletti L."/>
            <person name="Monciardini P."/>
            <person name="Donadio S."/>
        </authorList>
    </citation>
    <scope>NUCLEOTIDE SEQUENCE</scope>
    <source>
        <strain evidence="2">ID150040</strain>
    </source>
</reference>
<accession>A0A8J3IGA9</accession>